<proteinExistence type="predicted"/>
<dbReference type="InterPro" id="IPR003607">
    <property type="entry name" value="HD/PDEase_dom"/>
</dbReference>
<dbReference type="RefSeq" id="WP_129315568.1">
    <property type="nucleotide sequence ID" value="NZ_NOIQ01000008.1"/>
</dbReference>
<accession>A0A7K1LI03</accession>
<evidence type="ECO:0000313" key="4">
    <source>
        <dbReference type="Proteomes" id="UP000462152"/>
    </source>
</evidence>
<dbReference type="AlphaFoldDB" id="A0A7K1LI03"/>
<sequence length="201" mass="22078">MRLDDFTAPNTSAARGALALSRQYYSPAMKNHVLRSWYIAEGIAVAHAIEGLDHELLYVSALLHDIGISEEFDNDTLSYEHAGGHVGIALTAGAGWSSDRRQRVLDVVVRHNWTSVDPDLDPEGYVLELATGLDVTGANLDVLPRSFLEELTNTFPRGTFGREFSTAVARQASKKPDTSAARLMANDLPGRMRRHPLEPIP</sequence>
<feature type="region of interest" description="Disordered" evidence="1">
    <location>
        <begin position="172"/>
        <end position="201"/>
    </location>
</feature>
<evidence type="ECO:0000256" key="1">
    <source>
        <dbReference type="SAM" id="MobiDB-lite"/>
    </source>
</evidence>
<gene>
    <name evidence="3" type="ORF">GMA10_06210</name>
</gene>
<evidence type="ECO:0000313" key="3">
    <source>
        <dbReference type="EMBL" id="MUN54806.1"/>
    </source>
</evidence>
<dbReference type="SMART" id="SM00471">
    <property type="entry name" value="HDc"/>
    <property type="match status" value="1"/>
</dbReference>
<name>A0A7K1LI03_9MICC</name>
<dbReference type="Pfam" id="PF01966">
    <property type="entry name" value="HD"/>
    <property type="match status" value="1"/>
</dbReference>
<keyword evidence="4" id="KW-1185">Reference proteome</keyword>
<dbReference type="CDD" id="cd00077">
    <property type="entry name" value="HDc"/>
    <property type="match status" value="1"/>
</dbReference>
<dbReference type="SUPFAM" id="SSF109604">
    <property type="entry name" value="HD-domain/PDEase-like"/>
    <property type="match status" value="1"/>
</dbReference>
<organism evidence="3 4">
    <name type="scientific">Rothia koreensis</name>
    <dbReference type="NCBI Taxonomy" id="592378"/>
    <lineage>
        <taxon>Bacteria</taxon>
        <taxon>Bacillati</taxon>
        <taxon>Actinomycetota</taxon>
        <taxon>Actinomycetes</taxon>
        <taxon>Micrococcales</taxon>
        <taxon>Micrococcaceae</taxon>
        <taxon>Rothia</taxon>
    </lineage>
</organism>
<dbReference type="PANTHER" id="PTHR35569:SF1">
    <property type="entry name" value="CYANAMIDE HYDRATASE DDI2-RELATED"/>
    <property type="match status" value="1"/>
</dbReference>
<feature type="domain" description="HD/PDEase" evidence="2">
    <location>
        <begin position="25"/>
        <end position="145"/>
    </location>
</feature>
<dbReference type="PANTHER" id="PTHR35569">
    <property type="entry name" value="CYANAMIDE HYDRATASE DDI2-RELATED"/>
    <property type="match status" value="1"/>
</dbReference>
<dbReference type="OrthoDB" id="8478129at2"/>
<protein>
    <submittedName>
        <fullName evidence="3">HD domain-containing protein</fullName>
    </submittedName>
</protein>
<dbReference type="EMBL" id="WOGT01000002">
    <property type="protein sequence ID" value="MUN54806.1"/>
    <property type="molecule type" value="Genomic_DNA"/>
</dbReference>
<dbReference type="Proteomes" id="UP000462152">
    <property type="component" value="Unassembled WGS sequence"/>
</dbReference>
<comment type="caution">
    <text evidence="3">The sequence shown here is derived from an EMBL/GenBank/DDBJ whole genome shotgun (WGS) entry which is preliminary data.</text>
</comment>
<dbReference type="InterPro" id="IPR006674">
    <property type="entry name" value="HD_domain"/>
</dbReference>
<reference evidence="3 4" key="1">
    <citation type="submission" date="2019-12" db="EMBL/GenBank/DDBJ databases">
        <authorList>
            <person name="Li J."/>
            <person name="Shi Y."/>
            <person name="Xu G."/>
            <person name="Xiao D."/>
            <person name="Ran X."/>
        </authorList>
    </citation>
    <scope>NUCLEOTIDE SEQUENCE [LARGE SCALE GENOMIC DNA]</scope>
    <source>
        <strain evidence="3 4">JCM 15915</strain>
    </source>
</reference>
<evidence type="ECO:0000259" key="2">
    <source>
        <dbReference type="SMART" id="SM00471"/>
    </source>
</evidence>
<dbReference type="Gene3D" id="1.10.3210.10">
    <property type="entry name" value="Hypothetical protein af1432"/>
    <property type="match status" value="1"/>
</dbReference>